<keyword evidence="5" id="KW-1185">Reference proteome</keyword>
<sequence>MELIVLTPLDLERVTGPSKRSEPSLMDRLSSLFLCFFDLPIFSRLPLSVLEGRLKTAFAHFGEVLNILLDKKTRKPFGSAYVWFACSEEAELAAKEMNGKFLDGRFISVKLAIPGSCKSQVQRIPYKF</sequence>
<dbReference type="GO" id="GO:0005686">
    <property type="term" value="C:U2 snRNP"/>
    <property type="evidence" value="ECO:0007669"/>
    <property type="project" value="TreeGrafter"/>
</dbReference>
<evidence type="ECO:0000256" key="1">
    <source>
        <dbReference type="ARBA" id="ARBA00022884"/>
    </source>
</evidence>
<dbReference type="PANTHER" id="PTHR45880:SF2">
    <property type="entry name" value="GLYCINE-RICH RNA-BINDING PROTEIN 4, MITOCHONDRIAL ISOFORM X1"/>
    <property type="match status" value="1"/>
</dbReference>
<reference evidence="4" key="2">
    <citation type="submission" date="2022-03" db="EMBL/GenBank/DDBJ databases">
        <title>Draft title - Genomic analysis of global carrot germplasm unveils the trajectory of domestication and the origin of high carotenoid orange carrot.</title>
        <authorList>
            <person name="Iorizzo M."/>
            <person name="Ellison S."/>
            <person name="Senalik D."/>
            <person name="Macko-Podgorni A."/>
            <person name="Grzebelus D."/>
            <person name="Bostan H."/>
            <person name="Rolling W."/>
            <person name="Curaba J."/>
            <person name="Simon P."/>
        </authorList>
    </citation>
    <scope>NUCLEOTIDE SEQUENCE</scope>
    <source>
        <tissue evidence="4">Leaf</tissue>
    </source>
</reference>
<dbReference type="PANTHER" id="PTHR45880">
    <property type="entry name" value="RNA-BINDING MOTIF PROTEIN, X-LINKED 2"/>
    <property type="match status" value="1"/>
</dbReference>
<dbReference type="InterPro" id="IPR012677">
    <property type="entry name" value="Nucleotide-bd_a/b_plait_sf"/>
</dbReference>
<dbReference type="GO" id="GO:0071011">
    <property type="term" value="C:precatalytic spliceosome"/>
    <property type="evidence" value="ECO:0007669"/>
    <property type="project" value="TreeGrafter"/>
</dbReference>
<dbReference type="Proteomes" id="UP000077755">
    <property type="component" value="Chromosome 5"/>
</dbReference>
<dbReference type="Pfam" id="PF00076">
    <property type="entry name" value="RRM_1"/>
    <property type="match status" value="1"/>
</dbReference>
<name>A0AAF0X3M4_DAUCS</name>
<proteinExistence type="predicted"/>
<dbReference type="PROSITE" id="PS50102">
    <property type="entry name" value="RRM"/>
    <property type="match status" value="1"/>
</dbReference>
<dbReference type="InterPro" id="IPR000504">
    <property type="entry name" value="RRM_dom"/>
</dbReference>
<dbReference type="InterPro" id="IPR051847">
    <property type="entry name" value="RNA_proc/Spliceosome_comp"/>
</dbReference>
<evidence type="ECO:0000259" key="3">
    <source>
        <dbReference type="PROSITE" id="PS50102"/>
    </source>
</evidence>
<protein>
    <recommendedName>
        <fullName evidence="3">RRM domain-containing protein</fullName>
    </recommendedName>
</protein>
<keyword evidence="1 2" id="KW-0694">RNA-binding</keyword>
<reference evidence="4" key="1">
    <citation type="journal article" date="2016" name="Nat. Genet.">
        <title>A high-quality carrot genome assembly provides new insights into carotenoid accumulation and asterid genome evolution.</title>
        <authorList>
            <person name="Iorizzo M."/>
            <person name="Ellison S."/>
            <person name="Senalik D."/>
            <person name="Zeng P."/>
            <person name="Satapoomin P."/>
            <person name="Huang J."/>
            <person name="Bowman M."/>
            <person name="Iovene M."/>
            <person name="Sanseverino W."/>
            <person name="Cavagnaro P."/>
            <person name="Yildiz M."/>
            <person name="Macko-Podgorni A."/>
            <person name="Moranska E."/>
            <person name="Grzebelus E."/>
            <person name="Grzebelus D."/>
            <person name="Ashrafi H."/>
            <person name="Zheng Z."/>
            <person name="Cheng S."/>
            <person name="Spooner D."/>
            <person name="Van Deynze A."/>
            <person name="Simon P."/>
        </authorList>
    </citation>
    <scope>NUCLEOTIDE SEQUENCE</scope>
    <source>
        <tissue evidence="4">Leaf</tissue>
    </source>
</reference>
<gene>
    <name evidence="4" type="ORF">DCAR_0519159</name>
</gene>
<dbReference type="Gene3D" id="3.30.70.330">
    <property type="match status" value="1"/>
</dbReference>
<accession>A0AAF0X3M4</accession>
<evidence type="ECO:0000313" key="4">
    <source>
        <dbReference type="EMBL" id="WOG99803.1"/>
    </source>
</evidence>
<evidence type="ECO:0000313" key="5">
    <source>
        <dbReference type="Proteomes" id="UP000077755"/>
    </source>
</evidence>
<organism evidence="4 5">
    <name type="scientific">Daucus carota subsp. sativus</name>
    <name type="common">Carrot</name>
    <dbReference type="NCBI Taxonomy" id="79200"/>
    <lineage>
        <taxon>Eukaryota</taxon>
        <taxon>Viridiplantae</taxon>
        <taxon>Streptophyta</taxon>
        <taxon>Embryophyta</taxon>
        <taxon>Tracheophyta</taxon>
        <taxon>Spermatophyta</taxon>
        <taxon>Magnoliopsida</taxon>
        <taxon>eudicotyledons</taxon>
        <taxon>Gunneridae</taxon>
        <taxon>Pentapetalae</taxon>
        <taxon>asterids</taxon>
        <taxon>campanulids</taxon>
        <taxon>Apiales</taxon>
        <taxon>Apiaceae</taxon>
        <taxon>Apioideae</taxon>
        <taxon>Scandiceae</taxon>
        <taxon>Daucinae</taxon>
        <taxon>Daucus</taxon>
        <taxon>Daucus sect. Daucus</taxon>
    </lineage>
</organism>
<dbReference type="GO" id="GO:0071013">
    <property type="term" value="C:catalytic step 2 spliceosome"/>
    <property type="evidence" value="ECO:0007669"/>
    <property type="project" value="TreeGrafter"/>
</dbReference>
<dbReference type="EMBL" id="CP093347">
    <property type="protein sequence ID" value="WOG99803.1"/>
    <property type="molecule type" value="Genomic_DNA"/>
</dbReference>
<dbReference type="InterPro" id="IPR035979">
    <property type="entry name" value="RBD_domain_sf"/>
</dbReference>
<dbReference type="GO" id="GO:0000398">
    <property type="term" value="P:mRNA splicing, via spliceosome"/>
    <property type="evidence" value="ECO:0007669"/>
    <property type="project" value="TreeGrafter"/>
</dbReference>
<dbReference type="SMART" id="SM00360">
    <property type="entry name" value="RRM"/>
    <property type="match status" value="1"/>
</dbReference>
<feature type="domain" description="RRM" evidence="3">
    <location>
        <begin position="38"/>
        <end position="114"/>
    </location>
</feature>
<dbReference type="AlphaFoldDB" id="A0AAF0X3M4"/>
<dbReference type="SUPFAM" id="SSF54928">
    <property type="entry name" value="RNA-binding domain, RBD"/>
    <property type="match status" value="1"/>
</dbReference>
<dbReference type="GO" id="GO:0003723">
    <property type="term" value="F:RNA binding"/>
    <property type="evidence" value="ECO:0007669"/>
    <property type="project" value="UniProtKB-UniRule"/>
</dbReference>
<evidence type="ECO:0000256" key="2">
    <source>
        <dbReference type="PROSITE-ProRule" id="PRU00176"/>
    </source>
</evidence>